<feature type="transmembrane region" description="Helical" evidence="5">
    <location>
        <begin position="53"/>
        <end position="72"/>
    </location>
</feature>
<reference evidence="7 8" key="1">
    <citation type="submission" date="2016-03" db="EMBL/GenBank/DDBJ databases">
        <title>Genome sequence of Providencia stuartii strain, isolated from the salivary glands of larval Lucilia sericata.</title>
        <authorList>
            <person name="Yuan Y."/>
            <person name="Zhang Y."/>
            <person name="Fu S."/>
            <person name="Crippen T.L."/>
            <person name="Visi D."/>
            <person name="Benbow M.E."/>
            <person name="Allen M."/>
            <person name="Tomberlin J.K."/>
            <person name="Sze S.-H."/>
            <person name="Tarone A.M."/>
        </authorList>
    </citation>
    <scope>NUCLEOTIDE SEQUENCE [LARGE SCALE GENOMIC DNA]</scope>
    <source>
        <strain evidence="7 8">Crippen</strain>
    </source>
</reference>
<dbReference type="AlphaFoldDB" id="A0A1S1HS15"/>
<evidence type="ECO:0000256" key="4">
    <source>
        <dbReference type="ARBA" id="ARBA00023136"/>
    </source>
</evidence>
<evidence type="ECO:0000256" key="1">
    <source>
        <dbReference type="ARBA" id="ARBA00004141"/>
    </source>
</evidence>
<keyword evidence="3 5" id="KW-1133">Transmembrane helix</keyword>
<reference evidence="6" key="2">
    <citation type="submission" date="2024-02" db="EMBL/GenBank/DDBJ databases">
        <authorList>
            <consortium name="Clinical and Environmental Microbiology Branch: Whole genome sequencing antimicrobial resistance pathogens in the healthcare setting"/>
        </authorList>
    </citation>
    <scope>NUCLEOTIDE SEQUENCE</scope>
    <source>
        <strain evidence="6">2021GO-0154</strain>
    </source>
</reference>
<dbReference type="OrthoDB" id="6522672at2"/>
<dbReference type="Proteomes" id="UP000179588">
    <property type="component" value="Unassembled WGS sequence"/>
</dbReference>
<dbReference type="RefSeq" id="WP_070925718.1">
    <property type="nucleotide sequence ID" value="NZ_CANMXG010000009.1"/>
</dbReference>
<gene>
    <name evidence="7" type="ORF">A3Q29_14875</name>
    <name evidence="6" type="ORF">RG298_002899</name>
</gene>
<evidence type="ECO:0000313" key="8">
    <source>
        <dbReference type="Proteomes" id="UP000179588"/>
    </source>
</evidence>
<proteinExistence type="predicted"/>
<feature type="transmembrane region" description="Helical" evidence="5">
    <location>
        <begin position="107"/>
        <end position="128"/>
    </location>
</feature>
<dbReference type="GO" id="GO:0016020">
    <property type="term" value="C:membrane"/>
    <property type="evidence" value="ECO:0007669"/>
    <property type="project" value="UniProtKB-SubCell"/>
</dbReference>
<keyword evidence="4 5" id="KW-0472">Membrane</keyword>
<protein>
    <submittedName>
        <fullName evidence="7">DoxX family protein</fullName>
    </submittedName>
</protein>
<dbReference type="Pfam" id="PF07681">
    <property type="entry name" value="DoxX"/>
    <property type="match status" value="1"/>
</dbReference>
<comment type="caution">
    <text evidence="7">The sequence shown here is derived from an EMBL/GenBank/DDBJ whole genome shotgun (WGS) entry which is preliminary data.</text>
</comment>
<keyword evidence="8" id="KW-1185">Reference proteome</keyword>
<dbReference type="EMBL" id="ABMABF030000009">
    <property type="protein sequence ID" value="EMJ5135151.1"/>
    <property type="molecule type" value="Genomic_DNA"/>
</dbReference>
<organism evidence="7 8">
    <name type="scientific">Providencia stuartii</name>
    <dbReference type="NCBI Taxonomy" id="588"/>
    <lineage>
        <taxon>Bacteria</taxon>
        <taxon>Pseudomonadati</taxon>
        <taxon>Pseudomonadota</taxon>
        <taxon>Gammaproteobacteria</taxon>
        <taxon>Enterobacterales</taxon>
        <taxon>Morganellaceae</taxon>
        <taxon>Providencia</taxon>
    </lineage>
</organism>
<feature type="transmembrane region" description="Helical" evidence="5">
    <location>
        <begin position="78"/>
        <end position="100"/>
    </location>
</feature>
<dbReference type="GeneID" id="92277553"/>
<keyword evidence="2 5" id="KW-0812">Transmembrane</keyword>
<feature type="transmembrane region" description="Helical" evidence="5">
    <location>
        <begin position="12"/>
        <end position="32"/>
    </location>
</feature>
<dbReference type="EMBL" id="LVIE01000057">
    <property type="protein sequence ID" value="OHT25199.1"/>
    <property type="molecule type" value="Genomic_DNA"/>
</dbReference>
<evidence type="ECO:0000256" key="5">
    <source>
        <dbReference type="SAM" id="Phobius"/>
    </source>
</evidence>
<name>A0A1S1HS15_PROST</name>
<evidence type="ECO:0000313" key="7">
    <source>
        <dbReference type="EMBL" id="OHT25199.1"/>
    </source>
</evidence>
<evidence type="ECO:0000256" key="3">
    <source>
        <dbReference type="ARBA" id="ARBA00022989"/>
    </source>
</evidence>
<sequence length="143" mass="16022">MPLIIARILESNTLWFIARLLLLVLFISSGLAKIFDYQNSLIEMRAAGLHPDWFFAIASAFVMLASSILVLLNRLLWLATGALAVFLFLTIIIVHTFWLYSGPEAQIALFWAIEHVSVIGGLMALAIAGHFRDLYYAVKAQKK</sequence>
<evidence type="ECO:0000256" key="2">
    <source>
        <dbReference type="ARBA" id="ARBA00022692"/>
    </source>
</evidence>
<dbReference type="InterPro" id="IPR032808">
    <property type="entry name" value="DoxX"/>
</dbReference>
<accession>A0A1S1HS15</accession>
<evidence type="ECO:0000313" key="6">
    <source>
        <dbReference type="EMBL" id="EMJ5135151.1"/>
    </source>
</evidence>
<comment type="subcellular location">
    <subcellularLocation>
        <location evidence="1">Membrane</location>
        <topology evidence="1">Multi-pass membrane protein</topology>
    </subcellularLocation>
</comment>